<accession>A0A484HGG0</accession>
<evidence type="ECO:0000256" key="1">
    <source>
        <dbReference type="SAM" id="Phobius"/>
    </source>
</evidence>
<evidence type="ECO:0000313" key="2">
    <source>
        <dbReference type="EMBL" id="VEN73579.1"/>
    </source>
</evidence>
<dbReference type="GO" id="GO:0046961">
    <property type="term" value="F:proton-transporting ATPase activity, rotational mechanism"/>
    <property type="evidence" value="ECO:0007669"/>
    <property type="project" value="TreeGrafter"/>
</dbReference>
<dbReference type="InterPro" id="IPR050059">
    <property type="entry name" value="ATP_synthase_B_chain"/>
</dbReference>
<dbReference type="AlphaFoldDB" id="A0A484HGG0"/>
<sequence length="143" mass="15976">MDIIKVDQSLLIQIFNFGFLIWALNIVLYRPIRKMLVLRKEKIEGLESQIEKSIADAADKDRAFVSGVNEARIRGLKEKEALAGKAAEEERAIMEEINASAQARLGEVRDSVAKDVDSVRGSLMKQVDDFADAICQKIIGRTV</sequence>
<keyword evidence="1" id="KW-0472">Membrane</keyword>
<feature type="transmembrane region" description="Helical" evidence="1">
    <location>
        <begin position="12"/>
        <end position="32"/>
    </location>
</feature>
<dbReference type="EMBL" id="CAACVI010000012">
    <property type="protein sequence ID" value="VEN73579.1"/>
    <property type="molecule type" value="Genomic_DNA"/>
</dbReference>
<reference evidence="2" key="1">
    <citation type="submission" date="2019-01" db="EMBL/GenBank/DDBJ databases">
        <authorList>
            <consortium name="Genoscope - CEA"/>
            <person name="William W."/>
        </authorList>
    </citation>
    <scope>NUCLEOTIDE SEQUENCE</scope>
    <source>
        <strain evidence="2">CR-1</strain>
    </source>
</reference>
<keyword evidence="1" id="KW-1133">Transmembrane helix</keyword>
<name>A0A484HGG0_9BACT</name>
<keyword evidence="1" id="KW-0812">Transmembrane</keyword>
<proteinExistence type="predicted"/>
<dbReference type="PANTHER" id="PTHR33445:SF2">
    <property type="entry name" value="ATP SYNTHASE SUBUNIT B', CHLOROPLASTIC"/>
    <property type="match status" value="1"/>
</dbReference>
<dbReference type="PANTHER" id="PTHR33445">
    <property type="entry name" value="ATP SYNTHASE SUBUNIT B', CHLOROPLASTIC"/>
    <property type="match status" value="1"/>
</dbReference>
<gene>
    <name evidence="2" type="primary">atpF</name>
    <name evidence="2" type="ORF">EPICR_20042</name>
</gene>
<protein>
    <submittedName>
        <fullName evidence="2">ATP synthase subunit b</fullName>
    </submittedName>
</protein>
<organism evidence="2">
    <name type="scientific">uncultured Desulfobacteraceae bacterium</name>
    <dbReference type="NCBI Taxonomy" id="218296"/>
    <lineage>
        <taxon>Bacteria</taxon>
        <taxon>Pseudomonadati</taxon>
        <taxon>Thermodesulfobacteriota</taxon>
        <taxon>Desulfobacteria</taxon>
        <taxon>Desulfobacterales</taxon>
        <taxon>Desulfobacteraceae</taxon>
        <taxon>environmental samples</taxon>
    </lineage>
</organism>
<dbReference type="CDD" id="cd06503">
    <property type="entry name" value="ATP-synt_Fo_b"/>
    <property type="match status" value="1"/>
</dbReference>